<keyword evidence="1" id="KW-0812">Transmembrane</keyword>
<evidence type="ECO:0000256" key="1">
    <source>
        <dbReference type="SAM" id="Phobius"/>
    </source>
</evidence>
<accession>A0A1M6WIQ7</accession>
<dbReference type="Proteomes" id="UP000184395">
    <property type="component" value="Unassembled WGS sequence"/>
</dbReference>
<dbReference type="AlphaFoldDB" id="A0A1M6WIQ7"/>
<evidence type="ECO:0000313" key="2">
    <source>
        <dbReference type="EMBL" id="SHK93673.1"/>
    </source>
</evidence>
<feature type="transmembrane region" description="Helical" evidence="1">
    <location>
        <begin position="91"/>
        <end position="108"/>
    </location>
</feature>
<sequence length="109" mass="11746">MKLLRSGNQLRPAHHAHHVGYEGSHVMLPLVVFSLMAVSLYVGVRNIDFSELGKTALFYIVMVCVALGIAGLFGVVGGWLRSNGEDTEEGFCFIGAVIGAVVFYVAVFT</sequence>
<organism evidence="2 3">
    <name type="scientific">Paraburkholderia terricola</name>
    <dbReference type="NCBI Taxonomy" id="169427"/>
    <lineage>
        <taxon>Bacteria</taxon>
        <taxon>Pseudomonadati</taxon>
        <taxon>Pseudomonadota</taxon>
        <taxon>Betaproteobacteria</taxon>
        <taxon>Burkholderiales</taxon>
        <taxon>Burkholderiaceae</taxon>
        <taxon>Paraburkholderia</taxon>
    </lineage>
</organism>
<protein>
    <submittedName>
        <fullName evidence="2">Uncharacterized protein</fullName>
    </submittedName>
</protein>
<keyword evidence="1" id="KW-1133">Transmembrane helix</keyword>
<dbReference type="OrthoDB" id="9005493at2"/>
<keyword evidence="1" id="KW-0472">Membrane</keyword>
<dbReference type="RefSeq" id="WP_073431945.1">
    <property type="nucleotide sequence ID" value="NZ_CADFGY010000043.1"/>
</dbReference>
<feature type="transmembrane region" description="Helical" evidence="1">
    <location>
        <begin position="56"/>
        <end position="79"/>
    </location>
</feature>
<evidence type="ECO:0000313" key="3">
    <source>
        <dbReference type="Proteomes" id="UP000184395"/>
    </source>
</evidence>
<feature type="transmembrane region" description="Helical" evidence="1">
    <location>
        <begin position="26"/>
        <end position="44"/>
    </location>
</feature>
<gene>
    <name evidence="2" type="ORF">SAMN05192548_104638</name>
</gene>
<proteinExistence type="predicted"/>
<name>A0A1M6WIQ7_9BURK</name>
<reference evidence="2 3" key="1">
    <citation type="submission" date="2016-11" db="EMBL/GenBank/DDBJ databases">
        <authorList>
            <person name="Jaros S."/>
            <person name="Januszkiewicz K."/>
            <person name="Wedrychowicz H."/>
        </authorList>
    </citation>
    <scope>NUCLEOTIDE SEQUENCE [LARGE SCALE GENOMIC DNA]</scope>
    <source>
        <strain evidence="2 3">LMG 20594</strain>
    </source>
</reference>
<dbReference type="EMBL" id="FRAB01000046">
    <property type="protein sequence ID" value="SHK93673.1"/>
    <property type="molecule type" value="Genomic_DNA"/>
</dbReference>